<dbReference type="SMART" id="SM00355">
    <property type="entry name" value="ZnF_C2H2"/>
    <property type="match status" value="8"/>
</dbReference>
<sequence>MDETLPEFSDPKCKVVNENMHNSFQGCIANGISSNGSSSNTGEDRKSDFSNDSVWDISIHSENSTDGKPADDGNAADISNNISCSDIDVMTDAYRDVCSGINQNPINKPVNLYPNSAERDQDEKINPVDSKDKESEACENYLMSIKKRCKKKVGRRDKHLVSNPLNSQRFNTSVNGNNNNSTNNNGFDYSANESQDDILRDYLMCLYGEEAFTFTNNGSVSDTNYYGMEEGSCSSNSEGFKSKSLKNKFEYRKDCTESKPYICGICSKAFGQHSNIVLHMRSHTGEKPYICDVCGKGFSGKSDLNRHKNIHSVVKKYWCEECQRGFNDNSGFRRHKLIYHSASSHKCHICPKSYLALKDLDKHLKTHLKDKKESSGSVKATAAKSDDVSKPVSETSQAESDVKDDTAITIDDSSTDNSNLTGSVTNGETNSPPSPKILKKKASEKYSYPLHTLSPERPHQCEKCNFSCSKRSNLRKHVAYVHCAERFYKCDVCLKGFKSSWALKRHKQVHNEEKTYRCDICEKGFNDTGSFKYHMKTHSGEKPHHCEVCAKSFVLKSDLKKHMSTHIKQIQVAADRQEVNEDMEVLIQSDDSFLNLAAYVQSSGR</sequence>
<dbReference type="InterPro" id="IPR036236">
    <property type="entry name" value="Znf_C2H2_sf"/>
</dbReference>
<evidence type="ECO:0000256" key="2">
    <source>
        <dbReference type="ARBA" id="ARBA00022723"/>
    </source>
</evidence>
<feature type="domain" description="C2H2-type" evidence="11">
    <location>
        <begin position="544"/>
        <end position="571"/>
    </location>
</feature>
<dbReference type="FunFam" id="3.30.160.60:FF:000624">
    <property type="entry name" value="zinc finger protein 697"/>
    <property type="match status" value="1"/>
</dbReference>
<gene>
    <name evidence="12" type="ORF">SNE40_003565</name>
</gene>
<dbReference type="GO" id="GO:0005634">
    <property type="term" value="C:nucleus"/>
    <property type="evidence" value="ECO:0007669"/>
    <property type="project" value="UniProtKB-SubCell"/>
</dbReference>
<evidence type="ECO:0000256" key="9">
    <source>
        <dbReference type="PROSITE-ProRule" id="PRU00042"/>
    </source>
</evidence>
<comment type="caution">
    <text evidence="12">The sequence shown here is derived from an EMBL/GenBank/DDBJ whole genome shotgun (WGS) entry which is preliminary data.</text>
</comment>
<evidence type="ECO:0000256" key="4">
    <source>
        <dbReference type="ARBA" id="ARBA00022771"/>
    </source>
</evidence>
<protein>
    <recommendedName>
        <fullName evidence="11">C2H2-type domain-containing protein</fullName>
    </recommendedName>
</protein>
<dbReference type="GO" id="GO:0000122">
    <property type="term" value="P:negative regulation of transcription by RNA polymerase II"/>
    <property type="evidence" value="ECO:0007669"/>
    <property type="project" value="UniProtKB-ARBA"/>
</dbReference>
<evidence type="ECO:0000256" key="10">
    <source>
        <dbReference type="SAM" id="MobiDB-lite"/>
    </source>
</evidence>
<dbReference type="FunFam" id="3.30.160.60:FF:000065">
    <property type="entry name" value="B-cell CLL/lymphoma 6, member B"/>
    <property type="match status" value="1"/>
</dbReference>
<dbReference type="GO" id="GO:0045596">
    <property type="term" value="P:negative regulation of cell differentiation"/>
    <property type="evidence" value="ECO:0007669"/>
    <property type="project" value="UniProtKB-ARBA"/>
</dbReference>
<feature type="region of interest" description="Disordered" evidence="10">
    <location>
        <begin position="166"/>
        <end position="186"/>
    </location>
</feature>
<evidence type="ECO:0000256" key="3">
    <source>
        <dbReference type="ARBA" id="ARBA00022737"/>
    </source>
</evidence>
<evidence type="ECO:0000256" key="6">
    <source>
        <dbReference type="ARBA" id="ARBA00023015"/>
    </source>
</evidence>
<feature type="domain" description="C2H2-type" evidence="11">
    <location>
        <begin position="261"/>
        <end position="288"/>
    </location>
</feature>
<evidence type="ECO:0000259" key="11">
    <source>
        <dbReference type="PROSITE" id="PS50157"/>
    </source>
</evidence>
<dbReference type="FunFam" id="3.30.160.60:FF:000912">
    <property type="entry name" value="Zinc finger protein 660"/>
    <property type="match status" value="1"/>
</dbReference>
<keyword evidence="13" id="KW-1185">Reference proteome</keyword>
<feature type="compositionally biased region" description="Polar residues" evidence="10">
    <location>
        <begin position="420"/>
        <end position="431"/>
    </location>
</feature>
<dbReference type="FunFam" id="3.30.160.60:FF:001498">
    <property type="entry name" value="Zinc finger protein 404"/>
    <property type="match status" value="1"/>
</dbReference>
<dbReference type="Pfam" id="PF00096">
    <property type="entry name" value="zf-C2H2"/>
    <property type="match status" value="4"/>
</dbReference>
<feature type="domain" description="C2H2-type" evidence="11">
    <location>
        <begin position="289"/>
        <end position="316"/>
    </location>
</feature>
<comment type="subcellular location">
    <subcellularLocation>
        <location evidence="1">Nucleus</location>
    </subcellularLocation>
</comment>
<feature type="domain" description="C2H2-type" evidence="11">
    <location>
        <begin position="459"/>
        <end position="487"/>
    </location>
</feature>
<dbReference type="SUPFAM" id="SSF57667">
    <property type="entry name" value="beta-beta-alpha zinc fingers"/>
    <property type="match status" value="4"/>
</dbReference>
<feature type="domain" description="C2H2-type" evidence="11">
    <location>
        <begin position="345"/>
        <end position="372"/>
    </location>
</feature>
<evidence type="ECO:0000256" key="7">
    <source>
        <dbReference type="ARBA" id="ARBA00023163"/>
    </source>
</evidence>
<keyword evidence="5" id="KW-0862">Zinc</keyword>
<keyword evidence="3" id="KW-0677">Repeat</keyword>
<keyword evidence="2" id="KW-0479">Metal-binding</keyword>
<keyword evidence="6" id="KW-0805">Transcription regulation</keyword>
<dbReference type="Pfam" id="PF13894">
    <property type="entry name" value="zf-C2H2_4"/>
    <property type="match status" value="1"/>
</dbReference>
<dbReference type="Gene3D" id="3.30.160.60">
    <property type="entry name" value="Classic Zinc Finger"/>
    <property type="match status" value="6"/>
</dbReference>
<dbReference type="InterPro" id="IPR013087">
    <property type="entry name" value="Znf_C2H2_type"/>
</dbReference>
<dbReference type="Pfam" id="PF13912">
    <property type="entry name" value="zf-C2H2_6"/>
    <property type="match status" value="1"/>
</dbReference>
<dbReference type="GO" id="GO:0008270">
    <property type="term" value="F:zinc ion binding"/>
    <property type="evidence" value="ECO:0007669"/>
    <property type="project" value="UniProtKB-KW"/>
</dbReference>
<dbReference type="EMBL" id="JAZGQO010000002">
    <property type="protein sequence ID" value="KAK6192009.1"/>
    <property type="molecule type" value="Genomic_DNA"/>
</dbReference>
<evidence type="ECO:0000313" key="12">
    <source>
        <dbReference type="EMBL" id="KAK6192009.1"/>
    </source>
</evidence>
<reference evidence="12 13" key="1">
    <citation type="submission" date="2024-01" db="EMBL/GenBank/DDBJ databases">
        <title>The genome of the rayed Mediterranean limpet Patella caerulea (Linnaeus, 1758).</title>
        <authorList>
            <person name="Anh-Thu Weber A."/>
            <person name="Halstead-Nussloch G."/>
        </authorList>
    </citation>
    <scope>NUCLEOTIDE SEQUENCE [LARGE SCALE GENOMIC DNA]</scope>
    <source>
        <strain evidence="12">AATW-2023a</strain>
        <tissue evidence="12">Whole specimen</tissue>
    </source>
</reference>
<dbReference type="PROSITE" id="PS00028">
    <property type="entry name" value="ZINC_FINGER_C2H2_1"/>
    <property type="match status" value="8"/>
</dbReference>
<keyword evidence="8" id="KW-0539">Nucleus</keyword>
<accession>A0AAN8KGQ7</accession>
<keyword evidence="7" id="KW-0804">Transcription</keyword>
<proteinExistence type="predicted"/>
<organism evidence="12 13">
    <name type="scientific">Patella caerulea</name>
    <name type="common">Rayed Mediterranean limpet</name>
    <dbReference type="NCBI Taxonomy" id="87958"/>
    <lineage>
        <taxon>Eukaryota</taxon>
        <taxon>Metazoa</taxon>
        <taxon>Spiralia</taxon>
        <taxon>Lophotrochozoa</taxon>
        <taxon>Mollusca</taxon>
        <taxon>Gastropoda</taxon>
        <taxon>Patellogastropoda</taxon>
        <taxon>Patelloidea</taxon>
        <taxon>Patellidae</taxon>
        <taxon>Patella</taxon>
    </lineage>
</organism>
<name>A0AAN8KGQ7_PATCE</name>
<dbReference type="AlphaFoldDB" id="A0AAN8KGQ7"/>
<feature type="domain" description="C2H2-type" evidence="11">
    <location>
        <begin position="516"/>
        <end position="543"/>
    </location>
</feature>
<evidence type="ECO:0000256" key="1">
    <source>
        <dbReference type="ARBA" id="ARBA00004123"/>
    </source>
</evidence>
<feature type="compositionally biased region" description="Low complexity" evidence="10">
    <location>
        <begin position="171"/>
        <end position="186"/>
    </location>
</feature>
<evidence type="ECO:0000256" key="8">
    <source>
        <dbReference type="ARBA" id="ARBA00023242"/>
    </source>
</evidence>
<evidence type="ECO:0000313" key="13">
    <source>
        <dbReference type="Proteomes" id="UP001347796"/>
    </source>
</evidence>
<feature type="domain" description="C2H2-type" evidence="11">
    <location>
        <begin position="317"/>
        <end position="345"/>
    </location>
</feature>
<dbReference type="GO" id="GO:0003677">
    <property type="term" value="F:DNA binding"/>
    <property type="evidence" value="ECO:0007669"/>
    <property type="project" value="UniProtKB-KW"/>
</dbReference>
<dbReference type="PROSITE" id="PS50157">
    <property type="entry name" value="ZINC_FINGER_C2H2_2"/>
    <property type="match status" value="8"/>
</dbReference>
<dbReference type="GO" id="GO:0000981">
    <property type="term" value="F:DNA-binding transcription factor activity, RNA polymerase II-specific"/>
    <property type="evidence" value="ECO:0007669"/>
    <property type="project" value="TreeGrafter"/>
</dbReference>
<feature type="region of interest" description="Disordered" evidence="10">
    <location>
        <begin position="368"/>
        <end position="437"/>
    </location>
</feature>
<evidence type="ECO:0000256" key="5">
    <source>
        <dbReference type="ARBA" id="ARBA00022833"/>
    </source>
</evidence>
<dbReference type="PANTHER" id="PTHR24394:SF48">
    <property type="entry name" value="ZINC FINGER PROTEIN 771"/>
    <property type="match status" value="1"/>
</dbReference>
<feature type="domain" description="C2H2-type" evidence="11">
    <location>
        <begin position="488"/>
        <end position="515"/>
    </location>
</feature>
<dbReference type="PANTHER" id="PTHR24394">
    <property type="entry name" value="ZINC FINGER PROTEIN"/>
    <property type="match status" value="1"/>
</dbReference>
<feature type="compositionally biased region" description="Low complexity" evidence="10">
    <location>
        <begin position="407"/>
        <end position="419"/>
    </location>
</feature>
<keyword evidence="4 9" id="KW-0863">Zinc-finger</keyword>
<dbReference type="Proteomes" id="UP001347796">
    <property type="component" value="Unassembled WGS sequence"/>
</dbReference>